<name>A0A804Q9S4_MAIZE</name>
<dbReference type="EnsemblPlants" id="Zm00001eb305530_T001">
    <property type="protein sequence ID" value="Zm00001eb305530_P001"/>
    <property type="gene ID" value="Zm00001eb305530"/>
</dbReference>
<reference evidence="2" key="3">
    <citation type="submission" date="2021-05" db="UniProtKB">
        <authorList>
            <consortium name="EnsemblPlants"/>
        </authorList>
    </citation>
    <scope>IDENTIFICATION</scope>
    <source>
        <strain evidence="2">cv. B73</strain>
    </source>
</reference>
<reference evidence="2" key="2">
    <citation type="submission" date="2019-07" db="EMBL/GenBank/DDBJ databases">
        <authorList>
            <person name="Seetharam A."/>
            <person name="Woodhouse M."/>
            <person name="Cannon E."/>
        </authorList>
    </citation>
    <scope>NUCLEOTIDE SEQUENCE [LARGE SCALE GENOMIC DNA]</scope>
    <source>
        <strain evidence="2">cv. B73</strain>
    </source>
</reference>
<sequence length="140" mass="14723">MGEDTSRDGAGASTTASYFHEAGPRSGYGKDSSWARHQEASQPEGRGKTKSKQGGGSGPGWSKGGARVGARLGEIQTGPSAMGSYGRALRGQQGSSARGEGSSSMARVLSQQREREELGRNARVDEARGHGWSRGRLDRE</sequence>
<feature type="region of interest" description="Disordered" evidence="1">
    <location>
        <begin position="1"/>
        <end position="140"/>
    </location>
</feature>
<dbReference type="InParanoid" id="A0A804Q9S4"/>
<evidence type="ECO:0000313" key="3">
    <source>
        <dbReference type="Proteomes" id="UP000007305"/>
    </source>
</evidence>
<keyword evidence="3" id="KW-1185">Reference proteome</keyword>
<accession>A0A804Q9S4</accession>
<dbReference type="AlphaFoldDB" id="A0A804Q9S4"/>
<reference evidence="3" key="1">
    <citation type="submission" date="2015-12" db="EMBL/GenBank/DDBJ databases">
        <title>Update maize B73 reference genome by single molecule sequencing technologies.</title>
        <authorList>
            <consortium name="Maize Genome Sequencing Project"/>
            <person name="Ware D."/>
        </authorList>
    </citation>
    <scope>NUCLEOTIDE SEQUENCE [LARGE SCALE GENOMIC DNA]</scope>
    <source>
        <strain evidence="3">cv. B73</strain>
    </source>
</reference>
<organism evidence="2 3">
    <name type="scientific">Zea mays</name>
    <name type="common">Maize</name>
    <dbReference type="NCBI Taxonomy" id="4577"/>
    <lineage>
        <taxon>Eukaryota</taxon>
        <taxon>Viridiplantae</taxon>
        <taxon>Streptophyta</taxon>
        <taxon>Embryophyta</taxon>
        <taxon>Tracheophyta</taxon>
        <taxon>Spermatophyta</taxon>
        <taxon>Magnoliopsida</taxon>
        <taxon>Liliopsida</taxon>
        <taxon>Poales</taxon>
        <taxon>Poaceae</taxon>
        <taxon>PACMAD clade</taxon>
        <taxon>Panicoideae</taxon>
        <taxon>Andropogonodae</taxon>
        <taxon>Andropogoneae</taxon>
        <taxon>Tripsacinae</taxon>
        <taxon>Zea</taxon>
    </lineage>
</organism>
<feature type="compositionally biased region" description="Basic and acidic residues" evidence="1">
    <location>
        <begin position="112"/>
        <end position="140"/>
    </location>
</feature>
<dbReference type="Proteomes" id="UP000007305">
    <property type="component" value="Chromosome 7"/>
</dbReference>
<proteinExistence type="predicted"/>
<feature type="compositionally biased region" description="Polar residues" evidence="1">
    <location>
        <begin position="92"/>
        <end position="111"/>
    </location>
</feature>
<evidence type="ECO:0000256" key="1">
    <source>
        <dbReference type="SAM" id="MobiDB-lite"/>
    </source>
</evidence>
<dbReference type="Gramene" id="Zm00001eb305530_T001">
    <property type="protein sequence ID" value="Zm00001eb305530_P001"/>
    <property type="gene ID" value="Zm00001eb305530"/>
</dbReference>
<feature type="compositionally biased region" description="Gly residues" evidence="1">
    <location>
        <begin position="53"/>
        <end position="67"/>
    </location>
</feature>
<protein>
    <submittedName>
        <fullName evidence="2">Uncharacterized protein</fullName>
    </submittedName>
</protein>
<evidence type="ECO:0000313" key="2">
    <source>
        <dbReference type="EnsemblPlants" id="Zm00001eb305530_P001"/>
    </source>
</evidence>